<evidence type="ECO:0000256" key="1">
    <source>
        <dbReference type="ARBA" id="ARBA00022857"/>
    </source>
</evidence>
<evidence type="ECO:0000313" key="2">
    <source>
        <dbReference type="EMBL" id="TCK61100.1"/>
    </source>
</evidence>
<gene>
    <name evidence="2" type="ORF">EV690_0543</name>
</gene>
<reference evidence="2 3" key="1">
    <citation type="submission" date="2019-03" db="EMBL/GenBank/DDBJ databases">
        <title>Genomic Encyclopedia of Type Strains, Phase IV (KMG-IV): sequencing the most valuable type-strain genomes for metagenomic binning, comparative biology and taxonomic classification.</title>
        <authorList>
            <person name="Goeker M."/>
        </authorList>
    </citation>
    <scope>NUCLEOTIDE SEQUENCE [LARGE SCALE GENOMIC DNA]</scope>
    <source>
        <strain evidence="2 3">DSM 18577</strain>
    </source>
</reference>
<dbReference type="AlphaFoldDB" id="A0A4R1KAM9"/>
<accession>A0A4R1KAM9</accession>
<sequence>MQRYLQLTDDESELIQVEVPQKAQVQTLNLEPLPCYAPVLMEFFTALSDALGHLSDAPNARALGFFLRARALEQAVAIRQREYLRAPRGLSFHLVPANVPMVAFHSAFASLLQGNPTIVRLSSRQLPEQQQVLETLNRLLSQARWHCIAQRIRFVRYPHSDALTAALSRQCRSRVIWGGDATIQQVRNYPISAGALEVTFADRQSLAVFDEQSLRQMPGHSVQLQLQQLAQDISQFAQQSCSSPGALVWIGTDSILRQKTFAQLSGYIESSICRGSTQLALLQKACLERRIKDYDYFGNLGWGQLNSLEQLPPRQGGTVYWQQFESMDAFFKQSINYQTCVIVGGSRESMKEQLVNAPQVMIDRIVAPGQALAFDWLWDGVDLLSVLSRMIV</sequence>
<protein>
    <submittedName>
        <fullName evidence="2">Acyl-CoA reductase LuxC</fullName>
    </submittedName>
</protein>
<dbReference type="Pfam" id="PF05893">
    <property type="entry name" value="LuxC"/>
    <property type="match status" value="1"/>
</dbReference>
<keyword evidence="1" id="KW-0521">NADP</keyword>
<dbReference type="GO" id="GO:0008218">
    <property type="term" value="P:bioluminescence"/>
    <property type="evidence" value="ECO:0007669"/>
    <property type="project" value="InterPro"/>
</dbReference>
<dbReference type="GO" id="GO:0003995">
    <property type="term" value="F:acyl-CoA dehydrogenase activity"/>
    <property type="evidence" value="ECO:0007669"/>
    <property type="project" value="InterPro"/>
</dbReference>
<dbReference type="Proteomes" id="UP000295565">
    <property type="component" value="Unassembled WGS sequence"/>
</dbReference>
<organism evidence="2 3">
    <name type="scientific">Celerinatantimonas diazotrophica</name>
    <dbReference type="NCBI Taxonomy" id="412034"/>
    <lineage>
        <taxon>Bacteria</taxon>
        <taxon>Pseudomonadati</taxon>
        <taxon>Pseudomonadota</taxon>
        <taxon>Gammaproteobacteria</taxon>
        <taxon>Celerinatantimonadaceae</taxon>
        <taxon>Celerinatantimonas</taxon>
    </lineage>
</organism>
<keyword evidence="3" id="KW-1185">Reference proteome</keyword>
<dbReference type="OrthoDB" id="580775at2"/>
<name>A0A4R1KAM9_9GAMM</name>
<dbReference type="RefSeq" id="WP_131911398.1">
    <property type="nucleotide sequence ID" value="NZ_OU594967.1"/>
</dbReference>
<dbReference type="EMBL" id="SMGD01000006">
    <property type="protein sequence ID" value="TCK61100.1"/>
    <property type="molecule type" value="Genomic_DNA"/>
</dbReference>
<proteinExistence type="predicted"/>
<dbReference type="InterPro" id="IPR008670">
    <property type="entry name" value="CoA_reduct_LuxC"/>
</dbReference>
<evidence type="ECO:0000313" key="3">
    <source>
        <dbReference type="Proteomes" id="UP000295565"/>
    </source>
</evidence>
<comment type="caution">
    <text evidence="2">The sequence shown here is derived from an EMBL/GenBank/DDBJ whole genome shotgun (WGS) entry which is preliminary data.</text>
</comment>